<reference evidence="1 2" key="1">
    <citation type="submission" date="2018-11" db="EMBL/GenBank/DDBJ databases">
        <title>Complete genome sequence of Nocardioides baekrokdamisoli strain KCTC 39748.</title>
        <authorList>
            <person name="Kang S.W."/>
            <person name="Lee K.C."/>
            <person name="Kim K.K."/>
            <person name="Kim J.S."/>
            <person name="Kim D.S."/>
            <person name="Ko S.H."/>
            <person name="Yang S.H."/>
            <person name="Shin Y.K."/>
            <person name="Lee J.S."/>
        </authorList>
    </citation>
    <scope>NUCLEOTIDE SEQUENCE [LARGE SCALE GENOMIC DNA]</scope>
    <source>
        <strain evidence="1 2">KCTC 39748</strain>
    </source>
</reference>
<dbReference type="EMBL" id="AP019307">
    <property type="protein sequence ID" value="BBH17191.1"/>
    <property type="molecule type" value="Genomic_DNA"/>
</dbReference>
<sequence>MTNDWSTSDKFTTSDDDVVGIVVRRADGTEVNVADHDRARRARAFAQQAAEAGDLTVDDDEGLPASGGGWCFYAASNSGSDLDGCFIVIRYNGETEWYSTPQYADEVYRSAPEDES</sequence>
<evidence type="ECO:0000313" key="1">
    <source>
        <dbReference type="EMBL" id="BBH17191.1"/>
    </source>
</evidence>
<keyword evidence="2" id="KW-1185">Reference proteome</keyword>
<name>A0A3G9IU80_9ACTN</name>
<proteinExistence type="predicted"/>
<dbReference type="Proteomes" id="UP000271573">
    <property type="component" value="Chromosome"/>
</dbReference>
<dbReference type="RefSeq" id="WP_125568172.1">
    <property type="nucleotide sequence ID" value="NZ_AP019307.1"/>
</dbReference>
<organism evidence="1 2">
    <name type="scientific">Nocardioides baekrokdamisoli</name>
    <dbReference type="NCBI Taxonomy" id="1804624"/>
    <lineage>
        <taxon>Bacteria</taxon>
        <taxon>Bacillati</taxon>
        <taxon>Actinomycetota</taxon>
        <taxon>Actinomycetes</taxon>
        <taxon>Propionibacteriales</taxon>
        <taxon>Nocardioidaceae</taxon>
        <taxon>Nocardioides</taxon>
    </lineage>
</organism>
<dbReference type="KEGG" id="nbe:Back2_14780"/>
<evidence type="ECO:0000313" key="2">
    <source>
        <dbReference type="Proteomes" id="UP000271573"/>
    </source>
</evidence>
<protein>
    <submittedName>
        <fullName evidence="1">Uncharacterized protein</fullName>
    </submittedName>
</protein>
<dbReference type="AlphaFoldDB" id="A0A3G9IU80"/>
<accession>A0A3G9IU80</accession>
<gene>
    <name evidence="1" type="ORF">Back2_14780</name>
</gene>